<accession>A0ABW5FAF5</accession>
<evidence type="ECO:0000313" key="6">
    <source>
        <dbReference type="Proteomes" id="UP001597448"/>
    </source>
</evidence>
<evidence type="ECO:0000259" key="4">
    <source>
        <dbReference type="PROSITE" id="PS50943"/>
    </source>
</evidence>
<name>A0ABW5FAF5_9BACL</name>
<dbReference type="InterPro" id="IPR001387">
    <property type="entry name" value="Cro/C1-type_HTH"/>
</dbReference>
<dbReference type="PROSITE" id="PS50943">
    <property type="entry name" value="HTH_CROC1"/>
    <property type="match status" value="1"/>
</dbReference>
<dbReference type="PANTHER" id="PTHR46797">
    <property type="entry name" value="HTH-TYPE TRANSCRIPTIONAL REGULATOR"/>
    <property type="match status" value="1"/>
</dbReference>
<comment type="caution">
    <text evidence="5">The sequence shown here is derived from an EMBL/GenBank/DDBJ whole genome shotgun (WGS) entry which is preliminary data.</text>
</comment>
<keyword evidence="2" id="KW-0238">DNA-binding</keyword>
<keyword evidence="3" id="KW-0804">Transcription</keyword>
<dbReference type="SMART" id="SM00530">
    <property type="entry name" value="HTH_XRE"/>
    <property type="match status" value="1"/>
</dbReference>
<evidence type="ECO:0000256" key="3">
    <source>
        <dbReference type="ARBA" id="ARBA00023163"/>
    </source>
</evidence>
<dbReference type="RefSeq" id="WP_209988623.1">
    <property type="nucleotide sequence ID" value="NZ_JBHUKY010000031.1"/>
</dbReference>
<dbReference type="Gene3D" id="1.10.260.40">
    <property type="entry name" value="lambda repressor-like DNA-binding domains"/>
    <property type="match status" value="1"/>
</dbReference>
<dbReference type="SUPFAM" id="SSF47413">
    <property type="entry name" value="lambda repressor-like DNA-binding domains"/>
    <property type="match status" value="1"/>
</dbReference>
<dbReference type="CDD" id="cd00093">
    <property type="entry name" value="HTH_XRE"/>
    <property type="match status" value="1"/>
</dbReference>
<protein>
    <submittedName>
        <fullName evidence="5">Helix-turn-helix domain-containing protein</fullName>
    </submittedName>
</protein>
<proteinExistence type="predicted"/>
<sequence>MQNLVKHVSQRIRYLRKSANLTQEQLSELLDIDRSYIGKIERGEVNVSLDTLERIAVALKVDSFEFFAGHNNKPDNTDKKDIIEKINLLMDSQNSEELKSIYEMIRIVRSYKNIP</sequence>
<keyword evidence="6" id="KW-1185">Reference proteome</keyword>
<dbReference type="Proteomes" id="UP001597448">
    <property type="component" value="Unassembled WGS sequence"/>
</dbReference>
<dbReference type="InterPro" id="IPR050807">
    <property type="entry name" value="TransReg_Diox_bact_type"/>
</dbReference>
<gene>
    <name evidence="5" type="ORF">ACFSX3_17610</name>
</gene>
<evidence type="ECO:0000313" key="5">
    <source>
        <dbReference type="EMBL" id="MFD2411709.1"/>
    </source>
</evidence>
<dbReference type="PANTHER" id="PTHR46797:SF23">
    <property type="entry name" value="HTH-TYPE TRANSCRIPTIONAL REGULATOR SUTR"/>
    <property type="match status" value="1"/>
</dbReference>
<evidence type="ECO:0000256" key="1">
    <source>
        <dbReference type="ARBA" id="ARBA00023015"/>
    </source>
</evidence>
<feature type="domain" description="HTH cro/C1-type" evidence="4">
    <location>
        <begin position="12"/>
        <end position="67"/>
    </location>
</feature>
<dbReference type="InterPro" id="IPR010982">
    <property type="entry name" value="Lambda_DNA-bd_dom_sf"/>
</dbReference>
<organism evidence="5 6">
    <name type="scientific">Paenibacillus rhizoplanae</name>
    <dbReference type="NCBI Taxonomy" id="1917181"/>
    <lineage>
        <taxon>Bacteria</taxon>
        <taxon>Bacillati</taxon>
        <taxon>Bacillota</taxon>
        <taxon>Bacilli</taxon>
        <taxon>Bacillales</taxon>
        <taxon>Paenibacillaceae</taxon>
        <taxon>Paenibacillus</taxon>
    </lineage>
</organism>
<reference evidence="6" key="1">
    <citation type="journal article" date="2019" name="Int. J. Syst. Evol. Microbiol.">
        <title>The Global Catalogue of Microorganisms (GCM) 10K type strain sequencing project: providing services to taxonomists for standard genome sequencing and annotation.</title>
        <authorList>
            <consortium name="The Broad Institute Genomics Platform"/>
            <consortium name="The Broad Institute Genome Sequencing Center for Infectious Disease"/>
            <person name="Wu L."/>
            <person name="Ma J."/>
        </authorList>
    </citation>
    <scope>NUCLEOTIDE SEQUENCE [LARGE SCALE GENOMIC DNA]</scope>
    <source>
        <strain evidence="6">CCM 8725</strain>
    </source>
</reference>
<evidence type="ECO:0000256" key="2">
    <source>
        <dbReference type="ARBA" id="ARBA00023125"/>
    </source>
</evidence>
<dbReference type="EMBL" id="JBHUKY010000031">
    <property type="protein sequence ID" value="MFD2411709.1"/>
    <property type="molecule type" value="Genomic_DNA"/>
</dbReference>
<dbReference type="Pfam" id="PF01381">
    <property type="entry name" value="HTH_3"/>
    <property type="match status" value="1"/>
</dbReference>
<keyword evidence="1" id="KW-0805">Transcription regulation</keyword>